<dbReference type="Proteomes" id="UP000710849">
    <property type="component" value="Unassembled WGS sequence"/>
</dbReference>
<dbReference type="AlphaFoldDB" id="A0A9P5IU59"/>
<dbReference type="EMBL" id="RCSW01000004">
    <property type="protein sequence ID" value="KAF7950655.1"/>
    <property type="molecule type" value="Genomic_DNA"/>
</dbReference>
<keyword evidence="2" id="KW-0479">Metal-binding</keyword>
<name>A0A9P5IU59_9HELO</name>
<evidence type="ECO:0000256" key="5">
    <source>
        <dbReference type="ARBA" id="ARBA00022833"/>
    </source>
</evidence>
<feature type="domain" description="RING-type" evidence="7">
    <location>
        <begin position="159"/>
        <end position="247"/>
    </location>
</feature>
<dbReference type="PANTHER" id="PTHR15710:SF196">
    <property type="entry name" value="F6A14.12 PROTEIN-RELATED"/>
    <property type="match status" value="1"/>
</dbReference>
<evidence type="ECO:0000256" key="1">
    <source>
        <dbReference type="ARBA" id="ARBA00004906"/>
    </source>
</evidence>
<evidence type="ECO:0000259" key="7">
    <source>
        <dbReference type="PROSITE" id="PS50089"/>
    </source>
</evidence>
<dbReference type="GO" id="GO:0005737">
    <property type="term" value="C:cytoplasm"/>
    <property type="evidence" value="ECO:0007669"/>
    <property type="project" value="TreeGrafter"/>
</dbReference>
<dbReference type="GeneID" id="62145796"/>
<comment type="pathway">
    <text evidence="1">Protein modification; protein ubiquitination.</text>
</comment>
<protein>
    <recommendedName>
        <fullName evidence="7">RING-type domain-containing protein</fullName>
    </recommendedName>
</protein>
<accession>A0A9P5IU59</accession>
<dbReference type="SUPFAM" id="SSF57850">
    <property type="entry name" value="RING/U-box"/>
    <property type="match status" value="1"/>
</dbReference>
<evidence type="ECO:0000256" key="2">
    <source>
        <dbReference type="ARBA" id="ARBA00022723"/>
    </source>
</evidence>
<keyword evidence="4" id="KW-0833">Ubl conjugation pathway</keyword>
<evidence type="ECO:0000313" key="8">
    <source>
        <dbReference type="EMBL" id="KAF7950655.1"/>
    </source>
</evidence>
<dbReference type="InterPro" id="IPR001841">
    <property type="entry name" value="Znf_RING"/>
</dbReference>
<dbReference type="GO" id="GO:0008270">
    <property type="term" value="F:zinc ion binding"/>
    <property type="evidence" value="ECO:0007669"/>
    <property type="project" value="UniProtKB-KW"/>
</dbReference>
<gene>
    <name evidence="8" type="ORF">EAE97_002207</name>
</gene>
<proteinExistence type="predicted"/>
<keyword evidence="5" id="KW-0862">Zinc</keyword>
<dbReference type="InterPro" id="IPR024766">
    <property type="entry name" value="Znf_RING_H2"/>
</dbReference>
<organism evidence="8 9">
    <name type="scientific">Botrytis byssoidea</name>
    <dbReference type="NCBI Taxonomy" id="139641"/>
    <lineage>
        <taxon>Eukaryota</taxon>
        <taxon>Fungi</taxon>
        <taxon>Dikarya</taxon>
        <taxon>Ascomycota</taxon>
        <taxon>Pezizomycotina</taxon>
        <taxon>Leotiomycetes</taxon>
        <taxon>Helotiales</taxon>
        <taxon>Sclerotiniaceae</taxon>
        <taxon>Botrytis</taxon>
    </lineage>
</organism>
<evidence type="ECO:0000256" key="4">
    <source>
        <dbReference type="ARBA" id="ARBA00022786"/>
    </source>
</evidence>
<evidence type="ECO:0000256" key="6">
    <source>
        <dbReference type="PROSITE-ProRule" id="PRU00175"/>
    </source>
</evidence>
<comment type="caution">
    <text evidence="8">The sequence shown here is derived from an EMBL/GenBank/DDBJ whole genome shotgun (WGS) entry which is preliminary data.</text>
</comment>
<evidence type="ECO:0000256" key="3">
    <source>
        <dbReference type="ARBA" id="ARBA00022771"/>
    </source>
</evidence>
<dbReference type="GO" id="GO:0051603">
    <property type="term" value="P:proteolysis involved in protein catabolic process"/>
    <property type="evidence" value="ECO:0007669"/>
    <property type="project" value="UniProtKB-ARBA"/>
</dbReference>
<reference evidence="8 9" key="1">
    <citation type="journal article" date="2020" name="Genome Biol. Evol.">
        <title>Comparative genomics of Sclerotiniaceae.</title>
        <authorList>
            <person name="Valero Jimenez C.A."/>
            <person name="Steentjes M."/>
            <person name="Scholten O.E."/>
            <person name="Van Kan J.A.L."/>
        </authorList>
    </citation>
    <scope>NUCLEOTIDE SEQUENCE [LARGE SCALE GENOMIC DNA]</scope>
    <source>
        <strain evidence="8 9">MUCL 94</strain>
    </source>
</reference>
<dbReference type="PROSITE" id="PS50089">
    <property type="entry name" value="ZF_RING_2"/>
    <property type="match status" value="1"/>
</dbReference>
<sequence length="263" mass="29609">MPPHRLNSRSQRIPPRDFRVSENTILPQVPMNITRPQTPIIPSIPTPTMISTMIATRGVTIEVISPNSDMSRTNLEFENIARAAFEIAYSDDPSISSGELDVEEDLEEENRFNTALYYHDGGMRSLSVKILFDSTYRIEAIKEIIESVDVETLDLEDNCSICIEPYATATTLSEPDAVVTIPKEDIIFIIANGFEDSIDTSNDEKNSIIISNEPHHDKVKMKACGHAFGRRCITKWLKENNTCPMCRGKVSLPAPFHIRVWVV</sequence>
<dbReference type="Pfam" id="PF12678">
    <property type="entry name" value="zf-rbx1"/>
    <property type="match status" value="1"/>
</dbReference>
<dbReference type="PANTHER" id="PTHR15710">
    <property type="entry name" value="E3 UBIQUITIN-PROTEIN LIGASE PRAJA"/>
    <property type="match status" value="1"/>
</dbReference>
<keyword evidence="3 6" id="KW-0863">Zinc-finger</keyword>
<dbReference type="InterPro" id="IPR013083">
    <property type="entry name" value="Znf_RING/FYVE/PHD"/>
</dbReference>
<dbReference type="GO" id="GO:0016567">
    <property type="term" value="P:protein ubiquitination"/>
    <property type="evidence" value="ECO:0007669"/>
    <property type="project" value="TreeGrafter"/>
</dbReference>
<dbReference type="Gene3D" id="3.30.40.10">
    <property type="entry name" value="Zinc/RING finger domain, C3HC4 (zinc finger)"/>
    <property type="match status" value="1"/>
</dbReference>
<dbReference type="GO" id="GO:0061630">
    <property type="term" value="F:ubiquitin protein ligase activity"/>
    <property type="evidence" value="ECO:0007669"/>
    <property type="project" value="TreeGrafter"/>
</dbReference>
<dbReference type="RefSeq" id="XP_038735924.1">
    <property type="nucleotide sequence ID" value="XM_038872718.1"/>
</dbReference>
<evidence type="ECO:0000313" key="9">
    <source>
        <dbReference type="Proteomes" id="UP000710849"/>
    </source>
</evidence>
<keyword evidence="9" id="KW-1185">Reference proteome</keyword>